<organism evidence="1 2">
    <name type="scientific">Acinetobacter bereziniae NIPH 3</name>
    <dbReference type="NCBI Taxonomy" id="1217651"/>
    <lineage>
        <taxon>Bacteria</taxon>
        <taxon>Pseudomonadati</taxon>
        <taxon>Pseudomonadota</taxon>
        <taxon>Gammaproteobacteria</taxon>
        <taxon>Moraxellales</taxon>
        <taxon>Moraxellaceae</taxon>
        <taxon>Acinetobacter</taxon>
    </lineage>
</organism>
<dbReference type="Proteomes" id="UP000013270">
    <property type="component" value="Unassembled WGS sequence"/>
</dbReference>
<reference evidence="1 2" key="1">
    <citation type="submission" date="2013-02" db="EMBL/GenBank/DDBJ databases">
        <title>The Genome Sequence of Acinetobacter bereziniae NIPH 3.</title>
        <authorList>
            <consortium name="The Broad Institute Genome Sequencing Platform"/>
            <consortium name="The Broad Institute Genome Sequencing Center for Infectious Disease"/>
            <person name="Cerqueira G."/>
            <person name="Feldgarden M."/>
            <person name="Courvalin P."/>
            <person name="Perichon B."/>
            <person name="Grillot-Courvalin C."/>
            <person name="Clermont D."/>
            <person name="Rocha E."/>
            <person name="Yoon E.-J."/>
            <person name="Nemec A."/>
            <person name="Walker B."/>
            <person name="Young S.K."/>
            <person name="Zeng Q."/>
            <person name="Gargeya S."/>
            <person name="Fitzgerald M."/>
            <person name="Haas B."/>
            <person name="Abouelleil A."/>
            <person name="Alvarado L."/>
            <person name="Arachchi H.M."/>
            <person name="Berlin A.M."/>
            <person name="Chapman S.B."/>
            <person name="Dewar J."/>
            <person name="Goldberg J."/>
            <person name="Griggs A."/>
            <person name="Gujja S."/>
            <person name="Hansen M."/>
            <person name="Howarth C."/>
            <person name="Imamovic A."/>
            <person name="Larimer J."/>
            <person name="McCowan C."/>
            <person name="Murphy C."/>
            <person name="Neiman D."/>
            <person name="Pearson M."/>
            <person name="Priest M."/>
            <person name="Roberts A."/>
            <person name="Saif S."/>
            <person name="Shea T."/>
            <person name="Sisk P."/>
            <person name="Sykes S."/>
            <person name="Wortman J."/>
            <person name="Nusbaum C."/>
            <person name="Birren B."/>
        </authorList>
    </citation>
    <scope>NUCLEOTIDE SEQUENCE [LARGE SCALE GENOMIC DNA]</scope>
    <source>
        <strain evidence="1 2">NIPH 3</strain>
    </source>
</reference>
<proteinExistence type="predicted"/>
<comment type="caution">
    <text evidence="1">The sequence shown here is derived from an EMBL/GenBank/DDBJ whole genome shotgun (WGS) entry which is preliminary data.</text>
</comment>
<evidence type="ECO:0000313" key="2">
    <source>
        <dbReference type="Proteomes" id="UP000013270"/>
    </source>
</evidence>
<sequence>MEVIESSIESILFEMIMYDLSGFTFRKTLSSTAPNIKYKSSIRRLMSIFGIIDKTSIIIYQIQSVMINKVQNID</sequence>
<accession>N8YJ43</accession>
<protein>
    <submittedName>
        <fullName evidence="1">Uncharacterized protein</fullName>
    </submittedName>
</protein>
<name>N8YJ43_ACIBZ</name>
<gene>
    <name evidence="1" type="ORF">F963_02756</name>
</gene>
<dbReference type="HOGENOM" id="CLU_2679215_0_0_6"/>
<dbReference type="AlphaFoldDB" id="N8YJ43"/>
<dbReference type="EMBL" id="APPK01000041">
    <property type="protein sequence ID" value="ENV21339.1"/>
    <property type="molecule type" value="Genomic_DNA"/>
</dbReference>
<evidence type="ECO:0000313" key="1">
    <source>
        <dbReference type="EMBL" id="ENV21339.1"/>
    </source>
</evidence>